<evidence type="ECO:0000313" key="6">
    <source>
        <dbReference type="EMBL" id="KAF6030787.1"/>
    </source>
</evidence>
<feature type="region of interest" description="Disordered" evidence="4">
    <location>
        <begin position="85"/>
        <end position="105"/>
    </location>
</feature>
<keyword evidence="1 3" id="KW-0238">DNA-binding</keyword>
<dbReference type="EMBL" id="VXIV02001672">
    <property type="protein sequence ID" value="KAF6030787.1"/>
    <property type="molecule type" value="Genomic_DNA"/>
</dbReference>
<sequence>MGDHCKSICIIDSSGMDNFKRQQLRSQTSNSAVIHNGSFMNEAFPTKLQEFYEDNDVSMDHCISYDVYSSQSQSTEIFTTCNSASDGSSTTLGCNSTSSSNENNSLSVDGPVVGPSIQTNANDLNEQLQIPVSSIASKNCVHGGEPDCVCSEPSLSTSFDTDTSNIVICSSGKNDENKGDDNWHEQTCYPRVADDHDMGAKLPIKINDEAKLIESQSEVSVIPLEEGAAIDYSDKSPLSDINGCALDSVTETKMEGATQVVTYYEGVGDDVVIENSCNTGIEYDSNQLNSLAAFLTMPAAANVVSLTGDVSEAALHLVKTTPNGVIELIDGRVVCIQPPNSSQVVDDSSSIVNESDVASFAQKPANNSPSPSGLLKKSNQLRLSFQNNPAKSPRKLKGNHNQLQGKRRGGWPKGKKRKPDKFRIASPKTAYLLFAKKRRKELMLENKNYTFSEVTVMMGREWTNLDHTLKEEYRKQAAEDQKRFTQELKEYQETEAYQEILKRKRNETTARLGVVEEEDLGYVEEELTLFCHICDQRFSSRHNRKEHLAGKLHLNKLLAELRKHKRTSSEGR</sequence>
<dbReference type="PROSITE" id="PS50118">
    <property type="entry name" value="HMG_BOX_2"/>
    <property type="match status" value="1"/>
</dbReference>
<keyword evidence="7" id="KW-1185">Reference proteome</keyword>
<dbReference type="AlphaFoldDB" id="A0A7J7JXT5"/>
<proteinExistence type="predicted"/>
<dbReference type="SUPFAM" id="SSF57667">
    <property type="entry name" value="beta-beta-alpha zinc fingers"/>
    <property type="match status" value="1"/>
</dbReference>
<feature type="region of interest" description="Disordered" evidence="4">
    <location>
        <begin position="386"/>
        <end position="422"/>
    </location>
</feature>
<dbReference type="InterPro" id="IPR036910">
    <property type="entry name" value="HMG_box_dom_sf"/>
</dbReference>
<feature type="DNA-binding region" description="HMG box" evidence="3">
    <location>
        <begin position="424"/>
        <end position="492"/>
    </location>
</feature>
<dbReference type="GO" id="GO:0005634">
    <property type="term" value="C:nucleus"/>
    <property type="evidence" value="ECO:0007669"/>
    <property type="project" value="UniProtKB-UniRule"/>
</dbReference>
<dbReference type="SMART" id="SM00398">
    <property type="entry name" value="HMG"/>
    <property type="match status" value="1"/>
</dbReference>
<feature type="compositionally biased region" description="Low complexity" evidence="4">
    <location>
        <begin position="95"/>
        <end position="105"/>
    </location>
</feature>
<dbReference type="GO" id="GO:0003677">
    <property type="term" value="F:DNA binding"/>
    <property type="evidence" value="ECO:0007669"/>
    <property type="project" value="UniProtKB-UniRule"/>
</dbReference>
<keyword evidence="2 3" id="KW-0539">Nucleus</keyword>
<dbReference type="Proteomes" id="UP000593567">
    <property type="component" value="Unassembled WGS sequence"/>
</dbReference>
<accession>A0A7J7JXT5</accession>
<evidence type="ECO:0000313" key="7">
    <source>
        <dbReference type="Proteomes" id="UP000593567"/>
    </source>
</evidence>
<dbReference type="InterPro" id="IPR013087">
    <property type="entry name" value="Znf_C2H2_type"/>
</dbReference>
<dbReference type="SUPFAM" id="SSF47095">
    <property type="entry name" value="HMG-box"/>
    <property type="match status" value="1"/>
</dbReference>
<dbReference type="InterPro" id="IPR036236">
    <property type="entry name" value="Znf_C2H2_sf"/>
</dbReference>
<dbReference type="PANTHER" id="PTHR46040">
    <property type="entry name" value="HIGH MOBILITY GROUP PROTEIN 2"/>
    <property type="match status" value="1"/>
</dbReference>
<comment type="caution">
    <text evidence="6">The sequence shown here is derived from an EMBL/GenBank/DDBJ whole genome shotgun (WGS) entry which is preliminary data.</text>
</comment>
<reference evidence="6" key="1">
    <citation type="submission" date="2020-06" db="EMBL/GenBank/DDBJ databases">
        <title>Draft genome of Bugula neritina, a colonial animal packing powerful symbionts and potential medicines.</title>
        <authorList>
            <person name="Rayko M."/>
        </authorList>
    </citation>
    <scope>NUCLEOTIDE SEQUENCE [LARGE SCALE GENOMIC DNA]</scope>
    <source>
        <strain evidence="6">Kwan_BN1</strain>
    </source>
</reference>
<dbReference type="PANTHER" id="PTHR46040:SF3">
    <property type="entry name" value="HIGH MOBILITY GROUP PROTEIN 2"/>
    <property type="match status" value="1"/>
</dbReference>
<dbReference type="Gene3D" id="1.10.30.10">
    <property type="entry name" value="High mobility group box domain"/>
    <property type="match status" value="1"/>
</dbReference>
<dbReference type="InterPro" id="IPR009071">
    <property type="entry name" value="HMG_box_dom"/>
</dbReference>
<dbReference type="PROSITE" id="PS00028">
    <property type="entry name" value="ZINC_FINGER_C2H2_1"/>
    <property type="match status" value="1"/>
</dbReference>
<evidence type="ECO:0000259" key="5">
    <source>
        <dbReference type="PROSITE" id="PS50118"/>
    </source>
</evidence>
<name>A0A7J7JXT5_BUGNE</name>
<organism evidence="6 7">
    <name type="scientific">Bugula neritina</name>
    <name type="common">Brown bryozoan</name>
    <name type="synonym">Sertularia neritina</name>
    <dbReference type="NCBI Taxonomy" id="10212"/>
    <lineage>
        <taxon>Eukaryota</taxon>
        <taxon>Metazoa</taxon>
        <taxon>Spiralia</taxon>
        <taxon>Lophotrochozoa</taxon>
        <taxon>Bryozoa</taxon>
        <taxon>Gymnolaemata</taxon>
        <taxon>Cheilostomatida</taxon>
        <taxon>Flustrina</taxon>
        <taxon>Buguloidea</taxon>
        <taxon>Bugulidae</taxon>
        <taxon>Bugula</taxon>
    </lineage>
</organism>
<dbReference type="InterPro" id="IPR051965">
    <property type="entry name" value="ChromReg_NeuronalGeneExpr"/>
</dbReference>
<evidence type="ECO:0000256" key="4">
    <source>
        <dbReference type="SAM" id="MobiDB-lite"/>
    </source>
</evidence>
<feature type="domain" description="HMG box" evidence="5">
    <location>
        <begin position="424"/>
        <end position="492"/>
    </location>
</feature>
<feature type="compositionally biased region" description="Polar residues" evidence="4">
    <location>
        <begin position="85"/>
        <end position="94"/>
    </location>
</feature>
<dbReference type="GO" id="GO:0010468">
    <property type="term" value="P:regulation of gene expression"/>
    <property type="evidence" value="ECO:0007669"/>
    <property type="project" value="TreeGrafter"/>
</dbReference>
<evidence type="ECO:0000256" key="3">
    <source>
        <dbReference type="PROSITE-ProRule" id="PRU00267"/>
    </source>
</evidence>
<gene>
    <name evidence="6" type="ORF">EB796_010908</name>
</gene>
<evidence type="ECO:0000256" key="2">
    <source>
        <dbReference type="ARBA" id="ARBA00023242"/>
    </source>
</evidence>
<dbReference type="OrthoDB" id="3213154at2759"/>
<protein>
    <recommendedName>
        <fullName evidence="5">HMG box domain-containing protein</fullName>
    </recommendedName>
</protein>
<dbReference type="Pfam" id="PF00505">
    <property type="entry name" value="HMG_box"/>
    <property type="match status" value="1"/>
</dbReference>
<evidence type="ECO:0000256" key="1">
    <source>
        <dbReference type="ARBA" id="ARBA00023125"/>
    </source>
</evidence>
<feature type="compositionally biased region" description="Basic residues" evidence="4">
    <location>
        <begin position="405"/>
        <end position="420"/>
    </location>
</feature>